<proteinExistence type="inferred from homology"/>
<feature type="non-terminal residue" evidence="3">
    <location>
        <position position="149"/>
    </location>
</feature>
<name>X1F8A0_9ZZZZ</name>
<evidence type="ECO:0000259" key="2">
    <source>
        <dbReference type="Pfam" id="PF02837"/>
    </source>
</evidence>
<dbReference type="InterPro" id="IPR008979">
    <property type="entry name" value="Galactose-bd-like_sf"/>
</dbReference>
<dbReference type="InterPro" id="IPR051913">
    <property type="entry name" value="GH2_Domain-Containing"/>
</dbReference>
<gene>
    <name evidence="3" type="ORF">S03H2_24728</name>
</gene>
<dbReference type="PANTHER" id="PTHR42732:SF1">
    <property type="entry name" value="BETA-MANNOSIDASE"/>
    <property type="match status" value="1"/>
</dbReference>
<dbReference type="PANTHER" id="PTHR42732">
    <property type="entry name" value="BETA-GALACTOSIDASE"/>
    <property type="match status" value="1"/>
</dbReference>
<evidence type="ECO:0000256" key="1">
    <source>
        <dbReference type="ARBA" id="ARBA00007401"/>
    </source>
</evidence>
<dbReference type="Pfam" id="PF02837">
    <property type="entry name" value="Glyco_hydro_2_N"/>
    <property type="match status" value="1"/>
</dbReference>
<dbReference type="SUPFAM" id="SSF49785">
    <property type="entry name" value="Galactose-binding domain-like"/>
    <property type="match status" value="1"/>
</dbReference>
<protein>
    <recommendedName>
        <fullName evidence="2">Glycosyl hydrolases family 2 sugar binding domain-containing protein</fullName>
    </recommendedName>
</protein>
<dbReference type="GO" id="GO:0004553">
    <property type="term" value="F:hydrolase activity, hydrolyzing O-glycosyl compounds"/>
    <property type="evidence" value="ECO:0007669"/>
    <property type="project" value="InterPro"/>
</dbReference>
<sequence>MSIADIYVNEEFVGEHKGGYTSFSFDITDYINFKGKNIITVRVDSTRRIDIPPEGGLVDYMLFGGIYRNVRLVIVENIHIIWSFVEIIEATKKLATIHPKFELNNLDNEDKKAIIITKLMDEDNKEVITKETILIIKTGKNTIKQEQIS</sequence>
<dbReference type="AlphaFoldDB" id="X1F8A0"/>
<accession>X1F8A0</accession>
<comment type="similarity">
    <text evidence="1">Belongs to the glycosyl hydrolase 2 family.</text>
</comment>
<reference evidence="3" key="1">
    <citation type="journal article" date="2014" name="Front. Microbiol.">
        <title>High frequency of phylogenetically diverse reductive dehalogenase-homologous genes in deep subseafloor sedimentary metagenomes.</title>
        <authorList>
            <person name="Kawai M."/>
            <person name="Futagami T."/>
            <person name="Toyoda A."/>
            <person name="Takaki Y."/>
            <person name="Nishi S."/>
            <person name="Hori S."/>
            <person name="Arai W."/>
            <person name="Tsubouchi T."/>
            <person name="Morono Y."/>
            <person name="Uchiyama I."/>
            <person name="Ito T."/>
            <person name="Fujiyama A."/>
            <person name="Inagaki F."/>
            <person name="Takami H."/>
        </authorList>
    </citation>
    <scope>NUCLEOTIDE SEQUENCE</scope>
    <source>
        <strain evidence="3">Expedition CK06-06</strain>
    </source>
</reference>
<comment type="caution">
    <text evidence="3">The sequence shown here is derived from an EMBL/GenBank/DDBJ whole genome shotgun (WGS) entry which is preliminary data.</text>
</comment>
<dbReference type="Gene3D" id="2.60.120.260">
    <property type="entry name" value="Galactose-binding domain-like"/>
    <property type="match status" value="1"/>
</dbReference>
<dbReference type="GO" id="GO:0005975">
    <property type="term" value="P:carbohydrate metabolic process"/>
    <property type="evidence" value="ECO:0007669"/>
    <property type="project" value="InterPro"/>
</dbReference>
<evidence type="ECO:0000313" key="3">
    <source>
        <dbReference type="EMBL" id="GAH41182.1"/>
    </source>
</evidence>
<feature type="domain" description="Glycosyl hydrolases family 2 sugar binding" evidence="2">
    <location>
        <begin position="3"/>
        <end position="73"/>
    </location>
</feature>
<dbReference type="InterPro" id="IPR006104">
    <property type="entry name" value="Glyco_hydro_2_N"/>
</dbReference>
<organism evidence="3">
    <name type="scientific">marine sediment metagenome</name>
    <dbReference type="NCBI Taxonomy" id="412755"/>
    <lineage>
        <taxon>unclassified sequences</taxon>
        <taxon>metagenomes</taxon>
        <taxon>ecological metagenomes</taxon>
    </lineage>
</organism>
<dbReference type="EMBL" id="BARU01013817">
    <property type="protein sequence ID" value="GAH41182.1"/>
    <property type="molecule type" value="Genomic_DNA"/>
</dbReference>